<evidence type="ECO:0000256" key="1">
    <source>
        <dbReference type="ARBA" id="ARBA00022553"/>
    </source>
</evidence>
<dbReference type="InterPro" id="IPR050595">
    <property type="entry name" value="Bact_response_regulator"/>
</dbReference>
<proteinExistence type="predicted"/>
<dbReference type="SUPFAM" id="SSF52172">
    <property type="entry name" value="CheY-like"/>
    <property type="match status" value="1"/>
</dbReference>
<evidence type="ECO:0000259" key="4">
    <source>
        <dbReference type="PROSITE" id="PS50110"/>
    </source>
</evidence>
<accession>A0A0F9ZQ21</accession>
<dbReference type="AlphaFoldDB" id="A0A0F9ZQ21"/>
<evidence type="ECO:0000256" key="3">
    <source>
        <dbReference type="PROSITE-ProRule" id="PRU00169"/>
    </source>
</evidence>
<dbReference type="PANTHER" id="PTHR44591">
    <property type="entry name" value="STRESS RESPONSE REGULATOR PROTEIN 1"/>
    <property type="match status" value="1"/>
</dbReference>
<dbReference type="PANTHER" id="PTHR44591:SF14">
    <property type="entry name" value="PROTEIN PILG"/>
    <property type="match status" value="1"/>
</dbReference>
<name>A0A0F9ZQ21_9BACT</name>
<keyword evidence="2" id="KW-0902">Two-component regulatory system</keyword>
<organism evidence="5 6">
    <name type="scientific">Candidatus Woesebacteria bacterium GW2011_GWA2_33_28</name>
    <dbReference type="NCBI Taxonomy" id="1618561"/>
    <lineage>
        <taxon>Bacteria</taxon>
        <taxon>Candidatus Woeseibacteriota</taxon>
    </lineage>
</organism>
<dbReference type="PROSITE" id="PS50110">
    <property type="entry name" value="RESPONSE_REGULATORY"/>
    <property type="match status" value="1"/>
</dbReference>
<reference evidence="5 6" key="1">
    <citation type="journal article" date="2015" name="Nature">
        <title>rRNA introns, odd ribosomes, and small enigmatic genomes across a large radiation of phyla.</title>
        <authorList>
            <person name="Brown C.T."/>
            <person name="Hug L.A."/>
            <person name="Thomas B.C."/>
            <person name="Sharon I."/>
            <person name="Castelle C.J."/>
            <person name="Singh A."/>
            <person name="Wilkins M.J."/>
            <person name="Williams K.H."/>
            <person name="Banfield J.F."/>
        </authorList>
    </citation>
    <scope>NUCLEOTIDE SEQUENCE [LARGE SCALE GENOMIC DNA]</scope>
</reference>
<dbReference type="CDD" id="cd17574">
    <property type="entry name" value="REC_OmpR"/>
    <property type="match status" value="1"/>
</dbReference>
<comment type="caution">
    <text evidence="5">The sequence shown here is derived from an EMBL/GenBank/DDBJ whole genome shotgun (WGS) entry which is preliminary data.</text>
</comment>
<dbReference type="GO" id="GO:0000160">
    <property type="term" value="P:phosphorelay signal transduction system"/>
    <property type="evidence" value="ECO:0007669"/>
    <property type="project" value="UniProtKB-KW"/>
</dbReference>
<dbReference type="EMBL" id="LBOZ01000011">
    <property type="protein sequence ID" value="KKP46388.1"/>
    <property type="molecule type" value="Genomic_DNA"/>
</dbReference>
<keyword evidence="1 3" id="KW-0597">Phosphoprotein</keyword>
<dbReference type="InterPro" id="IPR011006">
    <property type="entry name" value="CheY-like_superfamily"/>
</dbReference>
<feature type="modified residue" description="4-aspartylphosphate" evidence="3">
    <location>
        <position position="58"/>
    </location>
</feature>
<evidence type="ECO:0000313" key="5">
    <source>
        <dbReference type="EMBL" id="KKP46388.1"/>
    </source>
</evidence>
<dbReference type="SMART" id="SM00448">
    <property type="entry name" value="REC"/>
    <property type="match status" value="1"/>
</dbReference>
<sequence>MNNMKICPKVLIVEDDKLIAKAMSIQFKSANFKVKIAKNGDEALDILNKWVPSAVILDILMPEKDGFEVLTEIKKTEKLKGMPVLIASNLNQEKDVLKGIKLSAAEFFVKSNMDLQEIVRKTLYYIKMSDHGRKSLEV</sequence>
<protein>
    <submittedName>
        <fullName evidence="5">Putative two-component system response regulatory protein</fullName>
    </submittedName>
</protein>
<dbReference type="InterPro" id="IPR001789">
    <property type="entry name" value="Sig_transdc_resp-reg_receiver"/>
</dbReference>
<dbReference type="Pfam" id="PF00072">
    <property type="entry name" value="Response_reg"/>
    <property type="match status" value="1"/>
</dbReference>
<evidence type="ECO:0000256" key="2">
    <source>
        <dbReference type="ARBA" id="ARBA00023012"/>
    </source>
</evidence>
<evidence type="ECO:0000313" key="6">
    <source>
        <dbReference type="Proteomes" id="UP000033995"/>
    </source>
</evidence>
<feature type="domain" description="Response regulatory" evidence="4">
    <location>
        <begin position="9"/>
        <end position="125"/>
    </location>
</feature>
<dbReference type="Gene3D" id="3.40.50.2300">
    <property type="match status" value="1"/>
</dbReference>
<dbReference type="Proteomes" id="UP000033995">
    <property type="component" value="Unassembled WGS sequence"/>
</dbReference>
<gene>
    <name evidence="5" type="ORF">UR38_C0011G0038</name>
</gene>